<feature type="transmembrane region" description="Helical" evidence="9">
    <location>
        <begin position="126"/>
        <end position="144"/>
    </location>
</feature>
<feature type="transmembrane region" description="Helical" evidence="9">
    <location>
        <begin position="194"/>
        <end position="213"/>
    </location>
</feature>
<feature type="transmembrane region" description="Helical" evidence="9">
    <location>
        <begin position="6"/>
        <end position="26"/>
    </location>
</feature>
<accession>A0A3E0A040</accession>
<keyword evidence="6 9" id="KW-0472">Membrane</keyword>
<dbReference type="PANTHER" id="PTHR48086">
    <property type="entry name" value="SODIUM/PROLINE SYMPORTER-RELATED"/>
    <property type="match status" value="1"/>
</dbReference>
<evidence type="ECO:0000313" key="10">
    <source>
        <dbReference type="EMBL" id="REG02295.1"/>
    </source>
</evidence>
<evidence type="ECO:0000256" key="4">
    <source>
        <dbReference type="ARBA" id="ARBA00022692"/>
    </source>
</evidence>
<dbReference type="CDD" id="cd10322">
    <property type="entry name" value="SLC5sbd"/>
    <property type="match status" value="1"/>
</dbReference>
<feature type="transmembrane region" description="Helical" evidence="9">
    <location>
        <begin position="73"/>
        <end position="99"/>
    </location>
</feature>
<evidence type="ECO:0000256" key="3">
    <source>
        <dbReference type="ARBA" id="ARBA00022448"/>
    </source>
</evidence>
<dbReference type="Pfam" id="PF00474">
    <property type="entry name" value="SSF"/>
    <property type="match status" value="1"/>
</dbReference>
<comment type="subcellular location">
    <subcellularLocation>
        <location evidence="1">Membrane</location>
        <topology evidence="1">Multi-pass membrane protein</topology>
    </subcellularLocation>
</comment>
<feature type="region of interest" description="Disordered" evidence="8">
    <location>
        <begin position="516"/>
        <end position="556"/>
    </location>
</feature>
<dbReference type="NCBIfam" id="NF046076">
    <property type="entry name" value="monocarbox_MctP"/>
    <property type="match status" value="1"/>
</dbReference>
<feature type="transmembrane region" description="Helical" evidence="9">
    <location>
        <begin position="164"/>
        <end position="182"/>
    </location>
</feature>
<evidence type="ECO:0000256" key="8">
    <source>
        <dbReference type="SAM" id="MobiDB-lite"/>
    </source>
</evidence>
<dbReference type="InterPro" id="IPR038377">
    <property type="entry name" value="Na/Glc_symporter_sf"/>
</dbReference>
<keyword evidence="4 9" id="KW-0812">Transmembrane</keyword>
<evidence type="ECO:0000256" key="5">
    <source>
        <dbReference type="ARBA" id="ARBA00022989"/>
    </source>
</evidence>
<dbReference type="RefSeq" id="WP_116077282.1">
    <property type="nucleotide sequence ID" value="NZ_BONB01000005.1"/>
</dbReference>
<keyword evidence="3" id="KW-0813">Transport</keyword>
<keyword evidence="5 9" id="KW-1133">Transmembrane helix</keyword>
<dbReference type="InterPro" id="IPR050277">
    <property type="entry name" value="Sodium:Solute_Symporter"/>
</dbReference>
<feature type="transmembrane region" description="Helical" evidence="9">
    <location>
        <begin position="247"/>
        <end position="265"/>
    </location>
</feature>
<dbReference type="PROSITE" id="PS50283">
    <property type="entry name" value="NA_SOLUT_SYMP_3"/>
    <property type="match status" value="1"/>
</dbReference>
<protein>
    <submittedName>
        <fullName evidence="10">SSS family solute:Na+ symporter</fullName>
    </submittedName>
</protein>
<evidence type="ECO:0000256" key="9">
    <source>
        <dbReference type="SAM" id="Phobius"/>
    </source>
</evidence>
<feature type="transmembrane region" description="Helical" evidence="9">
    <location>
        <begin position="286"/>
        <end position="308"/>
    </location>
</feature>
<dbReference type="EMBL" id="QUMQ01000001">
    <property type="protein sequence ID" value="REG02295.1"/>
    <property type="molecule type" value="Genomic_DNA"/>
</dbReference>
<feature type="transmembrane region" description="Helical" evidence="9">
    <location>
        <begin position="47"/>
        <end position="67"/>
    </location>
</feature>
<sequence length="556" mass="59141">MGDHVTEIVVFTVLFLLVSGIGFFAARWRAPNDMGHLDEWGLGGRSFGGWITWFLVGGDLYTAYTFVAVPALLFGAGAAGFFAVPYTIIIYPLVFLVLVRLWSVSHRHGFVTPADFVRSRFQSPTLALLIAITGIVATMPYIALQLVGIEAVLKTMGVTGDSAIARHLPIIIAFAILAAYTYQSGLRAPALIAFVKDTLIYIVILVAIIYLPYKLGGWGSIFDAAQKKFDGTPNPNDGIVLTAANQWQYITLALGSALALFLYPHSITGVLASKNRDVIKRNMSALPAYSLLLGLIALLGFMAIAAGVKPLPGAKAGSTDSNTVVPLLFDLHFPSWFAGVAFAAIGIGALVPAAIMSIAAANLFTRNIYKEYLKRDATPAQEASVSKITSLVVKVGAVACIVFLDPQFSIDLQLIGGVIILQTLPAVALGIYTRWFHRGGLIAGWFAGMALGFWMLYQIPNAATGRAHFGGSAFPLEKFAFIDSKTTVYVGLVAVAVNLAVAALVTLALRAGKVPDGGDDTNPDDYFADEGDPRVSVPAQATSTDPDLDPAPSPKV</sequence>
<feature type="compositionally biased region" description="Acidic residues" evidence="8">
    <location>
        <begin position="517"/>
        <end position="530"/>
    </location>
</feature>
<dbReference type="OrthoDB" id="3636885at2"/>
<feature type="transmembrane region" description="Helical" evidence="9">
    <location>
        <begin position="336"/>
        <end position="364"/>
    </location>
</feature>
<dbReference type="InterPro" id="IPR001734">
    <property type="entry name" value="Na/solute_symporter"/>
</dbReference>
<evidence type="ECO:0000256" key="7">
    <source>
        <dbReference type="RuleBase" id="RU362091"/>
    </source>
</evidence>
<gene>
    <name evidence="10" type="ORF">DFJ67_8388</name>
</gene>
<name>A0A3E0A040_9ACTN</name>
<dbReference type="Proteomes" id="UP000256913">
    <property type="component" value="Unassembled WGS sequence"/>
</dbReference>
<feature type="transmembrane region" description="Helical" evidence="9">
    <location>
        <begin position="488"/>
        <end position="509"/>
    </location>
</feature>
<evidence type="ECO:0000256" key="2">
    <source>
        <dbReference type="ARBA" id="ARBA00006434"/>
    </source>
</evidence>
<organism evidence="10 11">
    <name type="scientific">Asanoa ferruginea</name>
    <dbReference type="NCBI Taxonomy" id="53367"/>
    <lineage>
        <taxon>Bacteria</taxon>
        <taxon>Bacillati</taxon>
        <taxon>Actinomycetota</taxon>
        <taxon>Actinomycetes</taxon>
        <taxon>Micromonosporales</taxon>
        <taxon>Micromonosporaceae</taxon>
        <taxon>Asanoa</taxon>
    </lineage>
</organism>
<evidence type="ECO:0000256" key="6">
    <source>
        <dbReference type="ARBA" id="ARBA00023136"/>
    </source>
</evidence>
<feature type="transmembrane region" description="Helical" evidence="9">
    <location>
        <begin position="410"/>
        <end position="432"/>
    </location>
</feature>
<dbReference type="Gene3D" id="1.20.1730.10">
    <property type="entry name" value="Sodium/glucose cotransporter"/>
    <property type="match status" value="1"/>
</dbReference>
<keyword evidence="11" id="KW-1185">Reference proteome</keyword>
<comment type="similarity">
    <text evidence="2 7">Belongs to the sodium:solute symporter (SSF) (TC 2.A.21) family.</text>
</comment>
<evidence type="ECO:0000313" key="11">
    <source>
        <dbReference type="Proteomes" id="UP000256913"/>
    </source>
</evidence>
<evidence type="ECO:0000256" key="1">
    <source>
        <dbReference type="ARBA" id="ARBA00004141"/>
    </source>
</evidence>
<feature type="transmembrane region" description="Helical" evidence="9">
    <location>
        <begin position="385"/>
        <end position="404"/>
    </location>
</feature>
<dbReference type="AlphaFoldDB" id="A0A3E0A040"/>
<feature type="transmembrane region" description="Helical" evidence="9">
    <location>
        <begin position="439"/>
        <end position="457"/>
    </location>
</feature>
<dbReference type="PANTHER" id="PTHR48086:SF8">
    <property type="entry name" value="MONOCARBOXYLIC ACID PERMEASE"/>
    <property type="match status" value="1"/>
</dbReference>
<dbReference type="GO" id="GO:0005886">
    <property type="term" value="C:plasma membrane"/>
    <property type="evidence" value="ECO:0007669"/>
    <property type="project" value="TreeGrafter"/>
</dbReference>
<dbReference type="GO" id="GO:0022857">
    <property type="term" value="F:transmembrane transporter activity"/>
    <property type="evidence" value="ECO:0007669"/>
    <property type="project" value="InterPro"/>
</dbReference>
<comment type="caution">
    <text evidence="10">The sequence shown here is derived from an EMBL/GenBank/DDBJ whole genome shotgun (WGS) entry which is preliminary data.</text>
</comment>
<reference evidence="10 11" key="1">
    <citation type="submission" date="2018-08" db="EMBL/GenBank/DDBJ databases">
        <title>Sequencing the genomes of 1000 actinobacteria strains.</title>
        <authorList>
            <person name="Klenk H.-P."/>
        </authorList>
    </citation>
    <scope>NUCLEOTIDE SEQUENCE [LARGE SCALE GENOMIC DNA]</scope>
    <source>
        <strain evidence="10 11">DSM 44099</strain>
    </source>
</reference>
<proteinExistence type="inferred from homology"/>